<feature type="transmembrane region" description="Helical" evidence="1">
    <location>
        <begin position="109"/>
        <end position="127"/>
    </location>
</feature>
<dbReference type="PANTHER" id="PTHR20948:SF2">
    <property type="entry name" value="TRANSMEMBRANE PROTEIN 164"/>
    <property type="match status" value="1"/>
</dbReference>
<reference evidence="2" key="1">
    <citation type="submission" date="2018-11" db="EMBL/GenBank/DDBJ databases">
        <authorList>
            <consortium name="Pathogen Informatics"/>
        </authorList>
    </citation>
    <scope>NUCLEOTIDE SEQUENCE</scope>
</reference>
<dbReference type="OrthoDB" id="17328at2759"/>
<name>A0A3S5AW83_9PLAT</name>
<proteinExistence type="predicted"/>
<feature type="transmembrane region" description="Helical" evidence="1">
    <location>
        <begin position="147"/>
        <end position="168"/>
    </location>
</feature>
<accession>A0A3S5AW83</accession>
<keyword evidence="1" id="KW-0472">Membrane</keyword>
<feature type="transmembrane region" description="Helical" evidence="1">
    <location>
        <begin position="78"/>
        <end position="97"/>
    </location>
</feature>
<protein>
    <recommendedName>
        <fullName evidence="4">Transmembrane protein 164</fullName>
    </recommendedName>
</protein>
<dbReference type="EMBL" id="CAAALY010083511">
    <property type="protein sequence ID" value="VEL26896.1"/>
    <property type="molecule type" value="Genomic_DNA"/>
</dbReference>
<keyword evidence="3" id="KW-1185">Reference proteome</keyword>
<comment type="caution">
    <text evidence="2">The sequence shown here is derived from an EMBL/GenBank/DDBJ whole genome shotgun (WGS) entry which is preliminary data.</text>
</comment>
<keyword evidence="1" id="KW-1133">Transmembrane helix</keyword>
<organism evidence="2 3">
    <name type="scientific">Protopolystoma xenopodis</name>
    <dbReference type="NCBI Taxonomy" id="117903"/>
    <lineage>
        <taxon>Eukaryota</taxon>
        <taxon>Metazoa</taxon>
        <taxon>Spiralia</taxon>
        <taxon>Lophotrochozoa</taxon>
        <taxon>Platyhelminthes</taxon>
        <taxon>Monogenea</taxon>
        <taxon>Polyopisthocotylea</taxon>
        <taxon>Polystomatidea</taxon>
        <taxon>Polystomatidae</taxon>
        <taxon>Protopolystoma</taxon>
    </lineage>
</organism>
<dbReference type="InterPro" id="IPR026508">
    <property type="entry name" value="TMEM164"/>
</dbReference>
<evidence type="ECO:0000313" key="2">
    <source>
        <dbReference type="EMBL" id="VEL26896.1"/>
    </source>
</evidence>
<feature type="transmembrane region" description="Helical" evidence="1">
    <location>
        <begin position="48"/>
        <end position="66"/>
    </location>
</feature>
<evidence type="ECO:0008006" key="4">
    <source>
        <dbReference type="Google" id="ProtNLM"/>
    </source>
</evidence>
<dbReference type="PANTHER" id="PTHR20948">
    <property type="entry name" value="TRANSMEMBRANE PROTEIN 164"/>
    <property type="match status" value="1"/>
</dbReference>
<dbReference type="Proteomes" id="UP000784294">
    <property type="component" value="Unassembled WGS sequence"/>
</dbReference>
<dbReference type="Pfam" id="PF14808">
    <property type="entry name" value="TMEM164"/>
    <property type="match status" value="1"/>
</dbReference>
<keyword evidence="1" id="KW-0812">Transmembrane</keyword>
<sequence>MKYAWASLTLPFYSRYLMAGPAFQRALLLLLSVTFGIEIGFKLATKTLIWLLNPCHLLTCMQIYILTARPSALVTAIYRVHIHMLNGPLLALTFPILNTRKLPLEQFVYFLQHTIILFLPAIIMPVYSVEPLNDRSWVIVSFSLQSLYHFLILQPIGLLGLHLFRFIFGFSFIQINGTLSDVYNI</sequence>
<evidence type="ECO:0000256" key="1">
    <source>
        <dbReference type="SAM" id="Phobius"/>
    </source>
</evidence>
<dbReference type="AlphaFoldDB" id="A0A3S5AW83"/>
<gene>
    <name evidence="2" type="ORF">PXEA_LOCUS20336</name>
</gene>
<feature type="transmembrane region" description="Helical" evidence="1">
    <location>
        <begin position="22"/>
        <end position="41"/>
    </location>
</feature>
<evidence type="ECO:0000313" key="3">
    <source>
        <dbReference type="Proteomes" id="UP000784294"/>
    </source>
</evidence>